<evidence type="ECO:0000256" key="4">
    <source>
        <dbReference type="ARBA" id="ARBA00022898"/>
    </source>
</evidence>
<accession>A0A7R7XMR3</accession>
<dbReference type="Pfam" id="PF00155">
    <property type="entry name" value="Aminotran_1_2"/>
    <property type="match status" value="1"/>
</dbReference>
<dbReference type="PANTHER" id="PTHR43807:SF20">
    <property type="entry name" value="FI04487P"/>
    <property type="match status" value="1"/>
</dbReference>
<dbReference type="InterPro" id="IPR051326">
    <property type="entry name" value="Kynurenine-oxoglutarate_AT"/>
</dbReference>
<reference evidence="6" key="2">
    <citation type="submission" date="2021-02" db="EMBL/GenBank/DDBJ databases">
        <title>Aspergillus puulaauensis MK2 genome sequence.</title>
        <authorList>
            <person name="Futagami T."/>
            <person name="Mori K."/>
            <person name="Kadooka C."/>
            <person name="Tanaka T."/>
        </authorList>
    </citation>
    <scope>NUCLEOTIDE SEQUENCE</scope>
    <source>
        <strain evidence="6">MK2</strain>
    </source>
</reference>
<organism evidence="6 7">
    <name type="scientific">Aspergillus puulaauensis</name>
    <dbReference type="NCBI Taxonomy" id="1220207"/>
    <lineage>
        <taxon>Eukaryota</taxon>
        <taxon>Fungi</taxon>
        <taxon>Dikarya</taxon>
        <taxon>Ascomycota</taxon>
        <taxon>Pezizomycotina</taxon>
        <taxon>Eurotiomycetes</taxon>
        <taxon>Eurotiomycetidae</taxon>
        <taxon>Eurotiales</taxon>
        <taxon>Aspergillaceae</taxon>
        <taxon>Aspergillus</taxon>
    </lineage>
</organism>
<gene>
    <name evidence="6" type="ORF">APUU_31684A</name>
</gene>
<proteinExistence type="predicted"/>
<dbReference type="RefSeq" id="XP_041555653.1">
    <property type="nucleotide sequence ID" value="XM_041702915.1"/>
</dbReference>
<evidence type="ECO:0000256" key="2">
    <source>
        <dbReference type="ARBA" id="ARBA00022576"/>
    </source>
</evidence>
<dbReference type="OrthoDB" id="2108at2759"/>
<dbReference type="InterPro" id="IPR015424">
    <property type="entry name" value="PyrdxlP-dep_Trfase"/>
</dbReference>
<keyword evidence="3" id="KW-0808">Transferase</keyword>
<dbReference type="GO" id="GO:0005739">
    <property type="term" value="C:mitochondrion"/>
    <property type="evidence" value="ECO:0007669"/>
    <property type="project" value="TreeGrafter"/>
</dbReference>
<name>A0A7R7XMR3_9EURO</name>
<dbReference type="InterPro" id="IPR004839">
    <property type="entry name" value="Aminotransferase_I/II_large"/>
</dbReference>
<dbReference type="GO" id="GO:0016212">
    <property type="term" value="F:kynurenine-oxoglutarate transaminase activity"/>
    <property type="evidence" value="ECO:0007669"/>
    <property type="project" value="TreeGrafter"/>
</dbReference>
<keyword evidence="7" id="KW-1185">Reference proteome</keyword>
<feature type="domain" description="Aminotransferase class I/classII large" evidence="5">
    <location>
        <begin position="48"/>
        <end position="176"/>
    </location>
</feature>
<sequence>MEPLDLDLLNPSVAPDPTNPSERVYAQEMGYPKTAAQVAVNHVSAMAGHEYDAKRNCLIVDPGSSLQSVLRTFLRPTDQVILTDPTSRSLIHSVQAVGARPILAPLIFRPGQTWAVNYRAFADCITDNTKAMLLQSPCMPSGALFSHQDWAFIGRLCVESNLLLIFETSFDTVIYNFDRSMWSHPASFPGMEERTLVIGSGSGFLDKKLQSFEYVVGPEGLVSNIRSVVLSKPDRFTYCEVASFRLSKGDLIETARKRRDMVLYVLRGLPIGIPAGGWSLLLRVSDFGLTAREATGRLAEQGIKVRPMDECGDVHGMYFVRLVFAHQRVEQLATLRSRVENALTMYEETT</sequence>
<reference evidence="6" key="1">
    <citation type="submission" date="2021-01" db="EMBL/GenBank/DDBJ databases">
        <authorList>
            <consortium name="Aspergillus puulaauensis MK2 genome sequencing consortium"/>
            <person name="Kazuki M."/>
            <person name="Futagami T."/>
        </authorList>
    </citation>
    <scope>NUCLEOTIDE SEQUENCE</scope>
    <source>
        <strain evidence="6">MK2</strain>
    </source>
</reference>
<dbReference type="Proteomes" id="UP000654913">
    <property type="component" value="Chromosome 3"/>
</dbReference>
<dbReference type="PANTHER" id="PTHR43807">
    <property type="entry name" value="FI04487P"/>
    <property type="match status" value="1"/>
</dbReference>
<keyword evidence="4" id="KW-0663">Pyridoxal phosphate</keyword>
<dbReference type="SUPFAM" id="SSF53383">
    <property type="entry name" value="PLP-dependent transferases"/>
    <property type="match status" value="1"/>
</dbReference>
<dbReference type="Gene3D" id="3.40.640.10">
    <property type="entry name" value="Type I PLP-dependent aspartate aminotransferase-like (Major domain)"/>
    <property type="match status" value="1"/>
</dbReference>
<dbReference type="GeneID" id="64973464"/>
<dbReference type="InterPro" id="IPR015422">
    <property type="entry name" value="PyrdxlP-dep_Trfase_small"/>
</dbReference>
<evidence type="ECO:0000256" key="3">
    <source>
        <dbReference type="ARBA" id="ARBA00022679"/>
    </source>
</evidence>
<dbReference type="EMBL" id="AP024445">
    <property type="protein sequence ID" value="BCS23459.1"/>
    <property type="molecule type" value="Genomic_DNA"/>
</dbReference>
<dbReference type="InterPro" id="IPR015421">
    <property type="entry name" value="PyrdxlP-dep_Trfase_major"/>
</dbReference>
<evidence type="ECO:0000313" key="7">
    <source>
        <dbReference type="Proteomes" id="UP000654913"/>
    </source>
</evidence>
<evidence type="ECO:0000256" key="1">
    <source>
        <dbReference type="ARBA" id="ARBA00001933"/>
    </source>
</evidence>
<keyword evidence="2" id="KW-0032">Aminotransferase</keyword>
<protein>
    <recommendedName>
        <fullName evidence="5">Aminotransferase class I/classII large domain-containing protein</fullName>
    </recommendedName>
</protein>
<dbReference type="Gene3D" id="3.90.1150.10">
    <property type="entry name" value="Aspartate Aminotransferase, domain 1"/>
    <property type="match status" value="1"/>
</dbReference>
<dbReference type="KEGG" id="apuu:APUU_31684A"/>
<dbReference type="GO" id="GO:0030170">
    <property type="term" value="F:pyridoxal phosphate binding"/>
    <property type="evidence" value="ECO:0007669"/>
    <property type="project" value="InterPro"/>
</dbReference>
<dbReference type="CDD" id="cd00609">
    <property type="entry name" value="AAT_like"/>
    <property type="match status" value="1"/>
</dbReference>
<evidence type="ECO:0000259" key="5">
    <source>
        <dbReference type="Pfam" id="PF00155"/>
    </source>
</evidence>
<dbReference type="AlphaFoldDB" id="A0A7R7XMR3"/>
<evidence type="ECO:0000313" key="6">
    <source>
        <dbReference type="EMBL" id="BCS23459.1"/>
    </source>
</evidence>
<comment type="cofactor">
    <cofactor evidence="1">
        <name>pyridoxal 5'-phosphate</name>
        <dbReference type="ChEBI" id="CHEBI:597326"/>
    </cofactor>
</comment>